<evidence type="ECO:0000256" key="3">
    <source>
        <dbReference type="ARBA" id="ARBA00009716"/>
    </source>
</evidence>
<comment type="similarity">
    <text evidence="3">Belongs to the glutamate synthase family.</text>
</comment>
<evidence type="ECO:0000259" key="16">
    <source>
        <dbReference type="Pfam" id="PF00310"/>
    </source>
</evidence>
<gene>
    <name evidence="17" type="ORF">C1645_828225</name>
</gene>
<organism evidence="17 18">
    <name type="scientific">Glomus cerebriforme</name>
    <dbReference type="NCBI Taxonomy" id="658196"/>
    <lineage>
        <taxon>Eukaryota</taxon>
        <taxon>Fungi</taxon>
        <taxon>Fungi incertae sedis</taxon>
        <taxon>Mucoromycota</taxon>
        <taxon>Glomeromycotina</taxon>
        <taxon>Glomeromycetes</taxon>
        <taxon>Glomerales</taxon>
        <taxon>Glomeraceae</taxon>
        <taxon>Glomus</taxon>
    </lineage>
</organism>
<dbReference type="PANTHER" id="PTHR11938">
    <property type="entry name" value="FAD NADPH DEHYDROGENASE/OXIDOREDUCTASE"/>
    <property type="match status" value="1"/>
</dbReference>
<evidence type="ECO:0000256" key="5">
    <source>
        <dbReference type="ARBA" id="ARBA00022630"/>
    </source>
</evidence>
<evidence type="ECO:0000256" key="1">
    <source>
        <dbReference type="ARBA" id="ARBA00001917"/>
    </source>
</evidence>
<protein>
    <recommendedName>
        <fullName evidence="15">glutamate synthase (ferredoxin)</fullName>
        <ecNumber evidence="15">1.4.7.1</ecNumber>
    </recommendedName>
</protein>
<evidence type="ECO:0000256" key="6">
    <source>
        <dbReference type="ARBA" id="ARBA00022643"/>
    </source>
</evidence>
<dbReference type="GO" id="GO:0046872">
    <property type="term" value="F:metal ion binding"/>
    <property type="evidence" value="ECO:0007669"/>
    <property type="project" value="UniProtKB-KW"/>
</dbReference>
<comment type="caution">
    <text evidence="17">The sequence shown here is derived from an EMBL/GenBank/DDBJ whole genome shotgun (WGS) entry which is preliminary data.</text>
</comment>
<keyword evidence="18" id="KW-1185">Reference proteome</keyword>
<proteinExistence type="inferred from homology"/>
<evidence type="ECO:0000256" key="9">
    <source>
        <dbReference type="ARBA" id="ARBA00023002"/>
    </source>
</evidence>
<dbReference type="Gene3D" id="3.60.20.10">
    <property type="entry name" value="Glutamine Phosphoribosylpyrophosphate, subunit 1, domain 1"/>
    <property type="match status" value="1"/>
</dbReference>
<dbReference type="OrthoDB" id="4327079at2759"/>
<keyword evidence="7" id="KW-0479">Metal-binding</keyword>
<keyword evidence="4" id="KW-0028">Amino-acid biosynthesis</keyword>
<evidence type="ECO:0000256" key="14">
    <source>
        <dbReference type="ARBA" id="ARBA00037928"/>
    </source>
</evidence>
<evidence type="ECO:0000256" key="10">
    <source>
        <dbReference type="ARBA" id="ARBA00023004"/>
    </source>
</evidence>
<dbReference type="GO" id="GO:0016041">
    <property type="term" value="F:glutamate synthase (ferredoxin) activity"/>
    <property type="evidence" value="ECO:0007669"/>
    <property type="project" value="UniProtKB-EC"/>
</dbReference>
<keyword evidence="12" id="KW-0314">Glutamate biosynthesis</keyword>
<dbReference type="InterPro" id="IPR029055">
    <property type="entry name" value="Ntn_hydrolases_N"/>
</dbReference>
<dbReference type="AlphaFoldDB" id="A0A397SLV2"/>
<comment type="pathway">
    <text evidence="14">Amino-acid biosynthesis; L-glutamate biosynthesis via GLT pathway; L-glutamate from 2-oxoglutarate and L-glutamine (ferredoxin route): step 1/1.</text>
</comment>
<dbReference type="InterPro" id="IPR050711">
    <property type="entry name" value="ET-N_metabolism_enzyme"/>
</dbReference>
<keyword evidence="8" id="KW-0315">Glutamine amidotransferase</keyword>
<evidence type="ECO:0000313" key="17">
    <source>
        <dbReference type="EMBL" id="RIA87123.1"/>
    </source>
</evidence>
<keyword evidence="9" id="KW-0560">Oxidoreductase</keyword>
<dbReference type="GO" id="GO:0006537">
    <property type="term" value="P:glutamate biosynthetic process"/>
    <property type="evidence" value="ECO:0007669"/>
    <property type="project" value="UniProtKB-KW"/>
</dbReference>
<dbReference type="SUPFAM" id="SSF56235">
    <property type="entry name" value="N-terminal nucleophile aminohydrolases (Ntn hydrolases)"/>
    <property type="match status" value="1"/>
</dbReference>
<evidence type="ECO:0000256" key="2">
    <source>
        <dbReference type="ARBA" id="ARBA00001927"/>
    </source>
</evidence>
<dbReference type="Pfam" id="PF00310">
    <property type="entry name" value="GATase_2"/>
    <property type="match status" value="2"/>
</dbReference>
<keyword evidence="11" id="KW-0411">Iron-sulfur</keyword>
<feature type="domain" description="Glutamine amidotransferase type-2" evidence="16">
    <location>
        <begin position="194"/>
        <end position="242"/>
    </location>
</feature>
<reference evidence="17 18" key="1">
    <citation type="submission" date="2018-06" db="EMBL/GenBank/DDBJ databases">
        <title>Comparative genomics reveals the genomic features of Rhizophagus irregularis, R. cerebriforme, R. diaphanum and Gigaspora rosea, and their symbiotic lifestyle signature.</title>
        <authorList>
            <person name="Morin E."/>
            <person name="San Clemente H."/>
            <person name="Chen E.C.H."/>
            <person name="De La Providencia I."/>
            <person name="Hainaut M."/>
            <person name="Kuo A."/>
            <person name="Kohler A."/>
            <person name="Murat C."/>
            <person name="Tang N."/>
            <person name="Roy S."/>
            <person name="Loubradou J."/>
            <person name="Henrissat B."/>
            <person name="Grigoriev I.V."/>
            <person name="Corradi N."/>
            <person name="Roux C."/>
            <person name="Martin F.M."/>
        </authorList>
    </citation>
    <scope>NUCLEOTIDE SEQUENCE [LARGE SCALE GENOMIC DNA]</scope>
    <source>
        <strain evidence="17 18">DAOM 227022</strain>
    </source>
</reference>
<evidence type="ECO:0000256" key="15">
    <source>
        <dbReference type="ARBA" id="ARBA00039085"/>
    </source>
</evidence>
<evidence type="ECO:0000256" key="11">
    <source>
        <dbReference type="ARBA" id="ARBA00023014"/>
    </source>
</evidence>
<evidence type="ECO:0000313" key="18">
    <source>
        <dbReference type="Proteomes" id="UP000265703"/>
    </source>
</evidence>
<evidence type="ECO:0000256" key="12">
    <source>
        <dbReference type="ARBA" id="ARBA00023164"/>
    </source>
</evidence>
<dbReference type="Proteomes" id="UP000265703">
    <property type="component" value="Unassembled WGS sequence"/>
</dbReference>
<evidence type="ECO:0000256" key="7">
    <source>
        <dbReference type="ARBA" id="ARBA00022723"/>
    </source>
</evidence>
<keyword evidence="10" id="KW-0408">Iron</keyword>
<dbReference type="EMBL" id="QKYT01000325">
    <property type="protein sequence ID" value="RIA87123.1"/>
    <property type="molecule type" value="Genomic_DNA"/>
</dbReference>
<dbReference type="GO" id="GO:0051538">
    <property type="term" value="F:3 iron, 4 sulfur cluster binding"/>
    <property type="evidence" value="ECO:0007669"/>
    <property type="project" value="UniProtKB-KW"/>
</dbReference>
<name>A0A397SLV2_9GLOM</name>
<dbReference type="STRING" id="658196.A0A397SLV2"/>
<keyword evidence="5" id="KW-0285">Flavoprotein</keyword>
<feature type="domain" description="Glutamine amidotransferase type-2" evidence="16">
    <location>
        <begin position="245"/>
        <end position="271"/>
    </location>
</feature>
<evidence type="ECO:0000256" key="4">
    <source>
        <dbReference type="ARBA" id="ARBA00022605"/>
    </source>
</evidence>
<evidence type="ECO:0000256" key="8">
    <source>
        <dbReference type="ARBA" id="ARBA00022962"/>
    </source>
</evidence>
<sequence length="271" mass="31436">MIIFNSTRHVTEFKQKKSECKKCEQQINNSHFRKLHQNKKEVILGESNNDLTTLTEQNTYIKADYTSKIEQKSLSQQVRSTFKSPSQKKKLSTKLLDCVFNETKFDIYNSKASFFCSYPTVVITDNTSIMKIAWHLLEAQVLFLNSTCLNTLFQNQLALKLAITEIMYYNNWSNILLESINIIEDETFWKDAGNHSQPMRWCAHNGEINTLCGNKNWMRARKVIMKSDLFGSELKLLYPISAEFLIDGHYCGASLDRNGLHPCHFYITTDD</sequence>
<keyword evidence="6" id="KW-0288">FMN</keyword>
<dbReference type="InterPro" id="IPR017932">
    <property type="entry name" value="GATase_2_dom"/>
</dbReference>
<comment type="cofactor">
    <cofactor evidence="1">
        <name>FMN</name>
        <dbReference type="ChEBI" id="CHEBI:58210"/>
    </cofactor>
</comment>
<keyword evidence="13" id="KW-0003">3Fe-4S</keyword>
<accession>A0A397SLV2</accession>
<comment type="cofactor">
    <cofactor evidence="2">
        <name>[3Fe-4S] cluster</name>
        <dbReference type="ChEBI" id="CHEBI:21137"/>
    </cofactor>
</comment>
<evidence type="ECO:0000256" key="13">
    <source>
        <dbReference type="ARBA" id="ARBA00023291"/>
    </source>
</evidence>
<dbReference type="EC" id="1.4.7.1" evidence="15"/>